<dbReference type="AlphaFoldDB" id="A0A7C2P083"/>
<comment type="caution">
    <text evidence="1">The sequence shown here is derived from an EMBL/GenBank/DDBJ whole genome shotgun (WGS) entry which is preliminary data.</text>
</comment>
<organism evidence="1">
    <name type="scientific">candidate division WOR-3 bacterium</name>
    <dbReference type="NCBI Taxonomy" id="2052148"/>
    <lineage>
        <taxon>Bacteria</taxon>
        <taxon>Bacteria division WOR-3</taxon>
    </lineage>
</organism>
<reference evidence="1" key="1">
    <citation type="journal article" date="2020" name="mSystems">
        <title>Genome- and Community-Level Interaction Insights into Carbon Utilization and Element Cycling Functions of Hydrothermarchaeota in Hydrothermal Sediment.</title>
        <authorList>
            <person name="Zhou Z."/>
            <person name="Liu Y."/>
            <person name="Xu W."/>
            <person name="Pan J."/>
            <person name="Luo Z.H."/>
            <person name="Li M."/>
        </authorList>
    </citation>
    <scope>NUCLEOTIDE SEQUENCE [LARGE SCALE GENOMIC DNA]</scope>
    <source>
        <strain evidence="1">SpSt-34</strain>
    </source>
</reference>
<dbReference type="EMBL" id="DSOL01000218">
    <property type="protein sequence ID" value="HEN28490.1"/>
    <property type="molecule type" value="Genomic_DNA"/>
</dbReference>
<accession>A0A7C2P083</accession>
<protein>
    <submittedName>
        <fullName evidence="1">Uncharacterized protein</fullName>
    </submittedName>
</protein>
<name>A0A7C2P083_UNCW3</name>
<dbReference type="InterPro" id="IPR036188">
    <property type="entry name" value="FAD/NAD-bd_sf"/>
</dbReference>
<dbReference type="Gene3D" id="3.50.50.60">
    <property type="entry name" value="FAD/NAD(P)-binding domain"/>
    <property type="match status" value="1"/>
</dbReference>
<evidence type="ECO:0000313" key="1">
    <source>
        <dbReference type="EMBL" id="HEN28490.1"/>
    </source>
</evidence>
<gene>
    <name evidence="1" type="ORF">ENQ77_07600</name>
</gene>
<sequence>MADLTLDEPADPATSVLVINIGAKRGERCPNDHWVYIPQSRAGFHRVGFYSNVDVSFLPYSSRKAQDRVSIYVEKAYLEGQKPNESEIKALCEAVVRELQEWGWIGEVEVVDPTWIEVAYTWSWPGSRWREKALKALEERGLYQIGRFGRWVFQGIAESIKDGLMAGGAAKN</sequence>
<proteinExistence type="predicted"/>